<dbReference type="STRING" id="50340.PF66_01723"/>
<dbReference type="Pfam" id="PF01663">
    <property type="entry name" value="Phosphodiest"/>
    <property type="match status" value="1"/>
</dbReference>
<dbReference type="InterPro" id="IPR002591">
    <property type="entry name" value="Phosphodiest/P_Trfase"/>
</dbReference>
<dbReference type="AlphaFoldDB" id="A0A0M9GIK0"/>
<keyword evidence="2" id="KW-1185">Reference proteome</keyword>
<protein>
    <recommendedName>
        <fullName evidence="3">Type I phosphodiesterase / nucleotide pyrophosphatase</fullName>
    </recommendedName>
</protein>
<dbReference type="InterPro" id="IPR017850">
    <property type="entry name" value="Alkaline_phosphatase_core_sf"/>
</dbReference>
<reference evidence="1 2" key="1">
    <citation type="journal article" date="2015" name="PLoS ONE">
        <title>Rice-Infecting Pseudomonas Genomes Are Highly Accessorized and Harbor Multiple Putative Virulence Mechanisms to Cause Sheath Brown Rot.</title>
        <authorList>
            <person name="Quibod I.L."/>
            <person name="Grande G."/>
            <person name="Oreiro E.G."/>
            <person name="Borja F.N."/>
            <person name="Dossa G.S."/>
            <person name="Mauleon R."/>
            <person name="Cruz C.V."/>
            <person name="Oliva R."/>
        </authorList>
    </citation>
    <scope>NUCLEOTIDE SEQUENCE [LARGE SCALE GENOMIC DNA]</scope>
    <source>
        <strain evidence="1 2">IRRI 6609</strain>
    </source>
</reference>
<proteinExistence type="predicted"/>
<dbReference type="RefSeq" id="WP_054057958.1">
    <property type="nucleotide sequence ID" value="NZ_JSYZ01000004.1"/>
</dbReference>
<dbReference type="OrthoDB" id="3590172at2"/>
<evidence type="ECO:0000313" key="2">
    <source>
        <dbReference type="Proteomes" id="UP000037931"/>
    </source>
</evidence>
<dbReference type="PANTHER" id="PTHR10151:SF120">
    <property type="entry name" value="BIS(5'-ADENOSYL)-TRIPHOSPHATASE"/>
    <property type="match status" value="1"/>
</dbReference>
<accession>A0A0M9GIK0</accession>
<name>A0A0M9GIK0_9PSED</name>
<dbReference type="EMBL" id="JSYZ01000004">
    <property type="protein sequence ID" value="KPA92139.1"/>
    <property type="molecule type" value="Genomic_DNA"/>
</dbReference>
<evidence type="ECO:0008006" key="3">
    <source>
        <dbReference type="Google" id="ProtNLM"/>
    </source>
</evidence>
<dbReference type="PANTHER" id="PTHR10151">
    <property type="entry name" value="ECTONUCLEOTIDE PYROPHOSPHATASE/PHOSPHODIESTERASE"/>
    <property type="match status" value="1"/>
</dbReference>
<organism evidence="1 2">
    <name type="scientific">Pseudomonas asplenii</name>
    <dbReference type="NCBI Taxonomy" id="53407"/>
    <lineage>
        <taxon>Bacteria</taxon>
        <taxon>Pseudomonadati</taxon>
        <taxon>Pseudomonadota</taxon>
        <taxon>Gammaproteobacteria</taxon>
        <taxon>Pseudomonadales</taxon>
        <taxon>Pseudomonadaceae</taxon>
        <taxon>Pseudomonas</taxon>
    </lineage>
</organism>
<dbReference type="SUPFAM" id="SSF53649">
    <property type="entry name" value="Alkaline phosphatase-like"/>
    <property type="match status" value="1"/>
</dbReference>
<dbReference type="GO" id="GO:0016787">
    <property type="term" value="F:hydrolase activity"/>
    <property type="evidence" value="ECO:0007669"/>
    <property type="project" value="UniProtKB-ARBA"/>
</dbReference>
<dbReference type="Gene3D" id="3.40.720.10">
    <property type="entry name" value="Alkaline Phosphatase, subunit A"/>
    <property type="match status" value="1"/>
</dbReference>
<evidence type="ECO:0000313" key="1">
    <source>
        <dbReference type="EMBL" id="KPA92139.1"/>
    </source>
</evidence>
<dbReference type="PATRIC" id="fig|50340.43.peg.4882"/>
<gene>
    <name evidence="1" type="ORF">PF66_01723</name>
</gene>
<comment type="caution">
    <text evidence="1">The sequence shown here is derived from an EMBL/GenBank/DDBJ whole genome shotgun (WGS) entry which is preliminary data.</text>
</comment>
<sequence length="499" mass="55816">MDSQKLKLLFFGVDGASYTVMKDLMTRGLLPNFSALAAQGGQGVLQSTFPPHTAPGWASMFTGVSPGEHGIYQFWATQSPDYRFRAMNAADYGREPCWLALERQGLKVGVYNIPMTHPPVEPAGGYMISWPLAKTLRYTAPSELMHELMQADMHYHSDIVTMYRGQEDYCEQAAKFIRGRAETCNFLQRTRPVDALFVVFTEVDRVSHYYWGDQERPGQEVEDCYIEVDRALGQVMSLADDDTLVMVASDHGFGLCHADFSMHEFLLGHDLLACRHEPVAPASTTGSDDPGVRSWFDAPGLYRRTVDWSRTSFYMPTPGCFGLNANLQGREAQGYLDQAQLPAAEERLRGALAELVDEQGQPWFTLVKRDEVYAGDSLDQAPDYLLIPKDFTVMPTPSLNGAIWNVPAQRGVHRPDGVLFVRGPKFPPNGALQARIEDVFPTILAHLGLAVPEGLDGHWLIDPVREPVREDGRRAASGRRMSEQEQQFMDGQLQQIGYF</sequence>
<dbReference type="Proteomes" id="UP000037931">
    <property type="component" value="Unassembled WGS sequence"/>
</dbReference>